<protein>
    <submittedName>
        <fullName evidence="6">Solute carrier family 46 member 2</fullName>
    </submittedName>
</protein>
<dbReference type="InterPro" id="IPR036259">
    <property type="entry name" value="MFS_trans_sf"/>
</dbReference>
<reference evidence="6" key="4">
    <citation type="submission" date="2025-09" db="UniProtKB">
        <authorList>
            <consortium name="Ensembl"/>
        </authorList>
    </citation>
    <scope>IDENTIFICATION</scope>
</reference>
<feature type="transmembrane region" description="Helical" evidence="5">
    <location>
        <begin position="119"/>
        <end position="140"/>
    </location>
</feature>
<feature type="transmembrane region" description="Helical" evidence="5">
    <location>
        <begin position="179"/>
        <end position="201"/>
    </location>
</feature>
<proteinExistence type="predicted"/>
<reference evidence="7" key="1">
    <citation type="submission" date="2013-03" db="EMBL/GenBank/DDBJ databases">
        <authorList>
            <person name="Jeffery W."/>
            <person name="Warren W."/>
            <person name="Wilson R.K."/>
        </authorList>
    </citation>
    <scope>NUCLEOTIDE SEQUENCE</scope>
    <source>
        <strain evidence="7">female</strain>
    </source>
</reference>
<evidence type="ECO:0000256" key="4">
    <source>
        <dbReference type="ARBA" id="ARBA00023136"/>
    </source>
</evidence>
<dbReference type="Bgee" id="ENSAMXG00000039228">
    <property type="expression patterns" value="Expressed in olfactory epithelium and 8 other cell types or tissues"/>
</dbReference>
<dbReference type="GO" id="GO:0022857">
    <property type="term" value="F:transmembrane transporter activity"/>
    <property type="evidence" value="ECO:0007669"/>
    <property type="project" value="TreeGrafter"/>
</dbReference>
<dbReference type="AlphaFoldDB" id="A0A3B1JC94"/>
<dbReference type="GeneTree" id="ENSGT00950000183096"/>
<evidence type="ECO:0000256" key="2">
    <source>
        <dbReference type="ARBA" id="ARBA00022692"/>
    </source>
</evidence>
<evidence type="ECO:0000313" key="6">
    <source>
        <dbReference type="Ensembl" id="ENSAMXP00000038914.1"/>
    </source>
</evidence>
<feature type="transmembrane region" description="Helical" evidence="5">
    <location>
        <begin position="61"/>
        <end position="81"/>
    </location>
</feature>
<feature type="transmembrane region" description="Helical" evidence="5">
    <location>
        <begin position="152"/>
        <end position="173"/>
    </location>
</feature>
<organism evidence="6 7">
    <name type="scientific">Astyanax mexicanus</name>
    <name type="common">Blind cave fish</name>
    <name type="synonym">Astyanax fasciatus mexicanus</name>
    <dbReference type="NCBI Taxonomy" id="7994"/>
    <lineage>
        <taxon>Eukaryota</taxon>
        <taxon>Metazoa</taxon>
        <taxon>Chordata</taxon>
        <taxon>Craniata</taxon>
        <taxon>Vertebrata</taxon>
        <taxon>Euteleostomi</taxon>
        <taxon>Actinopterygii</taxon>
        <taxon>Neopterygii</taxon>
        <taxon>Teleostei</taxon>
        <taxon>Ostariophysi</taxon>
        <taxon>Characiformes</taxon>
        <taxon>Characoidei</taxon>
        <taxon>Acestrorhamphidae</taxon>
        <taxon>Acestrorhamphinae</taxon>
        <taxon>Astyanax</taxon>
    </lineage>
</organism>
<reference evidence="7" key="2">
    <citation type="journal article" date="2014" name="Nat. Commun.">
        <title>The cavefish genome reveals candidate genes for eye loss.</title>
        <authorList>
            <person name="McGaugh S.E."/>
            <person name="Gross J.B."/>
            <person name="Aken B."/>
            <person name="Blin M."/>
            <person name="Borowsky R."/>
            <person name="Chalopin D."/>
            <person name="Hinaux H."/>
            <person name="Jeffery W.R."/>
            <person name="Keene A."/>
            <person name="Ma L."/>
            <person name="Minx P."/>
            <person name="Murphy D."/>
            <person name="O'Quin K.E."/>
            <person name="Retaux S."/>
            <person name="Rohner N."/>
            <person name="Searle S.M."/>
            <person name="Stahl B.A."/>
            <person name="Tabin C."/>
            <person name="Volff J.N."/>
            <person name="Yoshizawa M."/>
            <person name="Warren W.C."/>
        </authorList>
    </citation>
    <scope>NUCLEOTIDE SEQUENCE [LARGE SCALE GENOMIC DNA]</scope>
    <source>
        <strain evidence="7">female</strain>
    </source>
</reference>
<evidence type="ECO:0000256" key="1">
    <source>
        <dbReference type="ARBA" id="ARBA00004141"/>
    </source>
</evidence>
<dbReference type="GO" id="GO:0016020">
    <property type="term" value="C:membrane"/>
    <property type="evidence" value="ECO:0007669"/>
    <property type="project" value="UniProtKB-SubCell"/>
</dbReference>
<evidence type="ECO:0000313" key="7">
    <source>
        <dbReference type="Proteomes" id="UP000018467"/>
    </source>
</evidence>
<keyword evidence="7" id="KW-1185">Reference proteome</keyword>
<dbReference type="PANTHER" id="PTHR23507">
    <property type="entry name" value="ZGC:174356"/>
    <property type="match status" value="1"/>
</dbReference>
<comment type="subcellular location">
    <subcellularLocation>
        <location evidence="1">Membrane</location>
        <topology evidence="1">Multi-pass membrane protein</topology>
    </subcellularLocation>
</comment>
<dbReference type="InParanoid" id="A0A3B1JC94"/>
<sequence length="363" mass="40571">MLFCYALIRQYVEPVVFCAQVASAFFDTGLQMVVKQRSQNSTSNSSTTDHQDHSQNIIANFYMIFNMLTKFVPIIPALVLARIGDRGYRKVPIVVPLVGYTVSRALLLFVILLDWRIEVMYAAPVIHGLCGGFSSYWAGVMASLNAIMRTELVYGMAGFLGSLASGHLFQLYSVDIKQGVVLASMSVVLYVFCLLYATFVLKVSRLAQDGLQRQDSTGIISNHFQQDKMIIALLFLSGILYDVAVGGGVEMLSIYVLKPPLAFLGVKLFTRFSVSDSSMVMIARSVMLFALIPMPTIRSLLSKQVRGTSYGKIVTLYYVKKMYQNKDIRTALNRRTETKAKCQESIFNFKILRKGVLHPLLHS</sequence>
<dbReference type="SUPFAM" id="SSF103473">
    <property type="entry name" value="MFS general substrate transporter"/>
    <property type="match status" value="1"/>
</dbReference>
<dbReference type="Ensembl" id="ENSAMXT00000035840.1">
    <property type="protein sequence ID" value="ENSAMXP00000038914.1"/>
    <property type="gene ID" value="ENSAMXG00000039228.1"/>
</dbReference>
<feature type="transmembrane region" description="Helical" evidence="5">
    <location>
        <begin position="230"/>
        <end position="257"/>
    </location>
</feature>
<reference evidence="6" key="3">
    <citation type="submission" date="2025-08" db="UniProtKB">
        <authorList>
            <consortium name="Ensembl"/>
        </authorList>
    </citation>
    <scope>IDENTIFICATION</scope>
</reference>
<name>A0A3B1JC94_ASTMX</name>
<accession>A0A3B1JC94</accession>
<evidence type="ECO:0000256" key="5">
    <source>
        <dbReference type="SAM" id="Phobius"/>
    </source>
</evidence>
<feature type="transmembrane region" description="Helical" evidence="5">
    <location>
        <begin position="277"/>
        <end position="297"/>
    </location>
</feature>
<keyword evidence="3 5" id="KW-1133">Transmembrane helix</keyword>
<keyword evidence="2 5" id="KW-0812">Transmembrane</keyword>
<feature type="transmembrane region" description="Helical" evidence="5">
    <location>
        <begin position="93"/>
        <end position="113"/>
    </location>
</feature>
<dbReference type="PANTHER" id="PTHR23507:SF3">
    <property type="entry name" value="THYMIC STROMAL COTRANSPORTER HOMOLOG"/>
    <property type="match status" value="1"/>
</dbReference>
<keyword evidence="4 5" id="KW-0472">Membrane</keyword>
<dbReference type="STRING" id="7994.ENSAMXP00000038914"/>
<dbReference type="Proteomes" id="UP000018467">
    <property type="component" value="Unassembled WGS sequence"/>
</dbReference>
<evidence type="ECO:0000256" key="3">
    <source>
        <dbReference type="ARBA" id="ARBA00022989"/>
    </source>
</evidence>